<reference evidence="2" key="1">
    <citation type="journal article" date="2022" name="Mol. Ecol. Resour.">
        <title>The genomes of chicory, endive, great burdock and yacon provide insights into Asteraceae palaeo-polyploidization history and plant inulin production.</title>
        <authorList>
            <person name="Fan W."/>
            <person name="Wang S."/>
            <person name="Wang H."/>
            <person name="Wang A."/>
            <person name="Jiang F."/>
            <person name="Liu H."/>
            <person name="Zhao H."/>
            <person name="Xu D."/>
            <person name="Zhang Y."/>
        </authorList>
    </citation>
    <scope>NUCLEOTIDE SEQUENCE [LARGE SCALE GENOMIC DNA]</scope>
    <source>
        <strain evidence="2">cv. Niubang</strain>
    </source>
</reference>
<evidence type="ECO:0000313" key="2">
    <source>
        <dbReference type="Proteomes" id="UP001055879"/>
    </source>
</evidence>
<dbReference type="Proteomes" id="UP001055879">
    <property type="component" value="Linkage Group LG12"/>
</dbReference>
<comment type="caution">
    <text evidence="1">The sequence shown here is derived from an EMBL/GenBank/DDBJ whole genome shotgun (WGS) entry which is preliminary data.</text>
</comment>
<proteinExistence type="predicted"/>
<protein>
    <submittedName>
        <fullName evidence="1">Uncharacterized protein</fullName>
    </submittedName>
</protein>
<keyword evidence="2" id="KW-1185">Reference proteome</keyword>
<evidence type="ECO:0000313" key="1">
    <source>
        <dbReference type="EMBL" id="KAI3685829.1"/>
    </source>
</evidence>
<reference evidence="1 2" key="2">
    <citation type="journal article" date="2022" name="Mol. Ecol. Resour.">
        <title>The genomes of chicory, endive, great burdock and yacon provide insights into Asteraceae paleo-polyploidization history and plant inulin production.</title>
        <authorList>
            <person name="Fan W."/>
            <person name="Wang S."/>
            <person name="Wang H."/>
            <person name="Wang A."/>
            <person name="Jiang F."/>
            <person name="Liu H."/>
            <person name="Zhao H."/>
            <person name="Xu D."/>
            <person name="Zhang Y."/>
        </authorList>
    </citation>
    <scope>NUCLEOTIDE SEQUENCE [LARGE SCALE GENOMIC DNA]</scope>
    <source>
        <strain evidence="2">cv. Niubang</strain>
    </source>
</reference>
<sequence length="106" mass="11862">MSSDRRSKQKAKKAPTMPEDTDLIPGFRRAKIAKETTDVLSVKDNTKTAPMNTPKSTPEVISKKQKVNKKKKEAKVSSQTQASSKDSTPSQQMEENPPNRPKNHRT</sequence>
<organism evidence="1 2">
    <name type="scientific">Arctium lappa</name>
    <name type="common">Greater burdock</name>
    <name type="synonym">Lappa major</name>
    <dbReference type="NCBI Taxonomy" id="4217"/>
    <lineage>
        <taxon>Eukaryota</taxon>
        <taxon>Viridiplantae</taxon>
        <taxon>Streptophyta</taxon>
        <taxon>Embryophyta</taxon>
        <taxon>Tracheophyta</taxon>
        <taxon>Spermatophyta</taxon>
        <taxon>Magnoliopsida</taxon>
        <taxon>eudicotyledons</taxon>
        <taxon>Gunneridae</taxon>
        <taxon>Pentapetalae</taxon>
        <taxon>asterids</taxon>
        <taxon>campanulids</taxon>
        <taxon>Asterales</taxon>
        <taxon>Asteraceae</taxon>
        <taxon>Carduoideae</taxon>
        <taxon>Cardueae</taxon>
        <taxon>Arctiinae</taxon>
        <taxon>Arctium</taxon>
    </lineage>
</organism>
<name>A0ACB8YJ73_ARCLA</name>
<gene>
    <name evidence="1" type="ORF">L6452_35089</name>
</gene>
<accession>A0ACB8YJ73</accession>
<dbReference type="EMBL" id="CM042058">
    <property type="protein sequence ID" value="KAI3685829.1"/>
    <property type="molecule type" value="Genomic_DNA"/>
</dbReference>